<reference evidence="6 7" key="1">
    <citation type="submission" date="2024-09" db="EMBL/GenBank/DDBJ databases">
        <authorList>
            <person name="Sun Q."/>
            <person name="Mori K."/>
        </authorList>
    </citation>
    <scope>NUCLEOTIDE SEQUENCE [LARGE SCALE GENOMIC DNA]</scope>
    <source>
        <strain evidence="6 7">CCM 4839</strain>
    </source>
</reference>
<dbReference type="Proteomes" id="UP001589818">
    <property type="component" value="Unassembled WGS sequence"/>
</dbReference>
<keyword evidence="2" id="KW-0067">ATP-binding</keyword>
<dbReference type="SUPFAM" id="SSF52540">
    <property type="entry name" value="P-loop containing nucleoside triphosphate hydrolases"/>
    <property type="match status" value="2"/>
</dbReference>
<dbReference type="InterPro" id="IPR032781">
    <property type="entry name" value="ABC_tran_Xtn"/>
</dbReference>
<feature type="coiled-coil region" evidence="3">
    <location>
        <begin position="595"/>
        <end position="622"/>
    </location>
</feature>
<accession>A0ABV6J8S4</accession>
<dbReference type="PANTHER" id="PTHR42855">
    <property type="entry name" value="ABC TRANSPORTER ATP-BINDING SUBUNIT"/>
    <property type="match status" value="1"/>
</dbReference>
<dbReference type="InterPro" id="IPR003593">
    <property type="entry name" value="AAA+_ATPase"/>
</dbReference>
<dbReference type="PROSITE" id="PS50893">
    <property type="entry name" value="ABC_TRANSPORTER_2"/>
    <property type="match status" value="2"/>
</dbReference>
<dbReference type="RefSeq" id="WP_204820238.1">
    <property type="nucleotide sequence ID" value="NZ_JANHOF010000007.1"/>
</dbReference>
<dbReference type="CDD" id="cd03221">
    <property type="entry name" value="ABCF_EF-3"/>
    <property type="match status" value="2"/>
</dbReference>
<feature type="region of interest" description="Disordered" evidence="4">
    <location>
        <begin position="563"/>
        <end position="595"/>
    </location>
</feature>
<protein>
    <submittedName>
        <fullName evidence="6">Ribosomal protection-like ABC-F family protein</fullName>
    </submittedName>
</protein>
<organism evidence="6 7">
    <name type="scientific">Paenibacillus mendelii</name>
    <dbReference type="NCBI Taxonomy" id="206163"/>
    <lineage>
        <taxon>Bacteria</taxon>
        <taxon>Bacillati</taxon>
        <taxon>Bacillota</taxon>
        <taxon>Bacilli</taxon>
        <taxon>Bacillales</taxon>
        <taxon>Paenibacillaceae</taxon>
        <taxon>Paenibacillus</taxon>
    </lineage>
</organism>
<dbReference type="Gene3D" id="3.40.50.300">
    <property type="entry name" value="P-loop containing nucleotide triphosphate hydrolases"/>
    <property type="match status" value="2"/>
</dbReference>
<feature type="coiled-coil region" evidence="3">
    <location>
        <begin position="252"/>
        <end position="286"/>
    </location>
</feature>
<keyword evidence="3" id="KW-0175">Coiled coil</keyword>
<dbReference type="PANTHER" id="PTHR42855:SF2">
    <property type="entry name" value="DRUG RESISTANCE ABC TRANSPORTER,ATP-BINDING PROTEIN"/>
    <property type="match status" value="1"/>
</dbReference>
<evidence type="ECO:0000313" key="7">
    <source>
        <dbReference type="Proteomes" id="UP001589818"/>
    </source>
</evidence>
<evidence type="ECO:0000256" key="1">
    <source>
        <dbReference type="ARBA" id="ARBA00022741"/>
    </source>
</evidence>
<evidence type="ECO:0000259" key="5">
    <source>
        <dbReference type="PROSITE" id="PS50893"/>
    </source>
</evidence>
<dbReference type="NCBIfam" id="NF000355">
    <property type="entry name" value="ribo_prot_ABC_F"/>
    <property type="match status" value="1"/>
</dbReference>
<gene>
    <name evidence="6" type="primary">abc-f</name>
    <name evidence="6" type="ORF">ACFFJ8_10935</name>
</gene>
<dbReference type="Pfam" id="PF00005">
    <property type="entry name" value="ABC_tran"/>
    <property type="match status" value="2"/>
</dbReference>
<dbReference type="Pfam" id="PF12848">
    <property type="entry name" value="ABC_tran_Xtn"/>
    <property type="match status" value="1"/>
</dbReference>
<dbReference type="EMBL" id="JBHLVF010000013">
    <property type="protein sequence ID" value="MFC0391874.1"/>
    <property type="molecule type" value="Genomic_DNA"/>
</dbReference>
<dbReference type="InterPro" id="IPR003439">
    <property type="entry name" value="ABC_transporter-like_ATP-bd"/>
</dbReference>
<dbReference type="InterPro" id="IPR027417">
    <property type="entry name" value="P-loop_NTPase"/>
</dbReference>
<name>A0ABV6J8S4_9BACL</name>
<dbReference type="InterPro" id="IPR051309">
    <property type="entry name" value="ABCF_ATPase"/>
</dbReference>
<evidence type="ECO:0000313" key="6">
    <source>
        <dbReference type="EMBL" id="MFC0391874.1"/>
    </source>
</evidence>
<feature type="domain" description="ABC transporter" evidence="5">
    <location>
        <begin position="337"/>
        <end position="549"/>
    </location>
</feature>
<evidence type="ECO:0000256" key="2">
    <source>
        <dbReference type="ARBA" id="ARBA00022840"/>
    </source>
</evidence>
<feature type="domain" description="ABC transporter" evidence="5">
    <location>
        <begin position="4"/>
        <end position="263"/>
    </location>
</feature>
<dbReference type="InterPro" id="IPR017871">
    <property type="entry name" value="ABC_transporter-like_CS"/>
</dbReference>
<dbReference type="SMART" id="SM00382">
    <property type="entry name" value="AAA"/>
    <property type="match status" value="2"/>
</dbReference>
<evidence type="ECO:0000256" key="3">
    <source>
        <dbReference type="SAM" id="Coils"/>
    </source>
</evidence>
<dbReference type="PROSITE" id="PS00211">
    <property type="entry name" value="ABC_TRANSPORTER_1"/>
    <property type="match status" value="2"/>
</dbReference>
<proteinExistence type="predicted"/>
<evidence type="ECO:0000256" key="4">
    <source>
        <dbReference type="SAM" id="MobiDB-lite"/>
    </source>
</evidence>
<keyword evidence="1" id="KW-0547">Nucleotide-binding</keyword>
<sequence>MLIVNSQNIKQYHGAQLILEDVTFEIHDGERVGLVGRNGSGKTTLLRLLAKELKQDEGQLAIRKDTQIGYLAQVPEEWSSATVHDVLASGYKDLLDCKASMNQLELSMSDPSTAEDPDRLARLLEAYSKLQERFERDGGYEMEAHIDQVAGGLQIAKAFYKRRFDTLSGGEQTKIGLAALLIRRPGLLLLDEPTNHLDMVSVEWLETFIKQYDGACLIVSHDRTFLDRVVTKIIELEDGEAHTYLTHYTGYMKEKEERLLQLFADYQEQQKRIKKMRETIRQLEEWGRVGGNEKFFRRAASMRKALERMEKLKRPVLEQKGAEFGLSPADRSGRKVLRFEGLTKSFGAAQVLSGMNGELEYGEKIMLVGPNGSGKSTFIKLLLGEEHAEEGTFEWGSRVDIGYLAQLDPPGDGRTSVLTYFREEAGLEEGEARSRLARYLFYGADVFKTVGQLSGGEWTRLRLALLMLRKPNMLILDEPTNHMDIASREALEEALEEFPGTILAITHDRYFINRLADKVWELEMGRITVYLGDFDAYQEKRAQLQADRAAGYNAVRNPSSSVDVRTLSESKAPRAAKLPRSMKAGNASERLEPSIAQQESRLIELDARLNKLSEQSTDTEELAALWAEREAVQDRLNQLYEEWMDQENP</sequence>
<comment type="caution">
    <text evidence="6">The sequence shown here is derived from an EMBL/GenBank/DDBJ whole genome shotgun (WGS) entry which is preliminary data.</text>
</comment>
<keyword evidence="7" id="KW-1185">Reference proteome</keyword>